<dbReference type="RefSeq" id="YP_009225263.1">
    <property type="nucleotide sequence ID" value="NC_029092.1"/>
</dbReference>
<name>A0A0M4R449_9CAUD</name>
<proteinExistence type="predicted"/>
<accession>A0A0M4R449</accession>
<keyword evidence="2" id="KW-1185">Reference proteome</keyword>
<sequence>MIQYQLLQRRDADELDTIIKEMSAEGWKVQGQVSAVLVGGGLTWYVTMAKAPATK</sequence>
<evidence type="ECO:0008006" key="3">
    <source>
        <dbReference type="Google" id="ProtNLM"/>
    </source>
</evidence>
<dbReference type="EMBL" id="KT381879">
    <property type="protein sequence ID" value="ALF01665.1"/>
    <property type="molecule type" value="Genomic_DNA"/>
</dbReference>
<dbReference type="GeneID" id="26796258"/>
<dbReference type="KEGG" id="vg:26796258"/>
<gene>
    <name evidence="1" type="ORF">CPT_Percy31</name>
</gene>
<dbReference type="Proteomes" id="UP000204057">
    <property type="component" value="Segment"/>
</dbReference>
<protein>
    <recommendedName>
        <fullName evidence="3">DUF1737 domain-containing protein</fullName>
    </recommendedName>
</protein>
<evidence type="ECO:0000313" key="2">
    <source>
        <dbReference type="Proteomes" id="UP000204057"/>
    </source>
</evidence>
<organism evidence="1 2">
    <name type="scientific">Caulobacter phage Percy</name>
    <dbReference type="NCBI Taxonomy" id="1701809"/>
    <lineage>
        <taxon>Viruses</taxon>
        <taxon>Duplodnaviria</taxon>
        <taxon>Heunggongvirae</taxon>
        <taxon>Uroviricota</taxon>
        <taxon>Caudoviricetes</taxon>
        <taxon>Autographivirales</taxon>
        <taxon>Autonotataviridae</taxon>
        <taxon>Percyvirus</taxon>
        <taxon>Percyvirus percy</taxon>
    </lineage>
</organism>
<evidence type="ECO:0000313" key="1">
    <source>
        <dbReference type="EMBL" id="ALF01665.1"/>
    </source>
</evidence>
<reference evidence="1 2" key="1">
    <citation type="journal article" date="2015" name="Genome Announc.">
        <title>Complete Genome Sequence of Caulobacter crescentus Podophage Percy.</title>
        <authorList>
            <person name="Lerma R.A."/>
            <person name="Tidwell T.J."/>
            <person name="Cahill J.L."/>
            <person name="Rasche E.S."/>
            <person name="Kuty Everett G.F."/>
        </authorList>
    </citation>
    <scope>NUCLEOTIDE SEQUENCE [LARGE SCALE GENOMIC DNA]</scope>
</reference>